<proteinExistence type="predicted"/>
<dbReference type="EMBL" id="JAEVLS010000001">
    <property type="protein sequence ID" value="MBM0103304.1"/>
    <property type="molecule type" value="Genomic_DNA"/>
</dbReference>
<name>A0ABS1WQP9_9GAMM</name>
<feature type="domain" description="DUF4166" evidence="1">
    <location>
        <begin position="19"/>
        <end position="174"/>
    </location>
</feature>
<dbReference type="Proteomes" id="UP000661077">
    <property type="component" value="Unassembled WGS sequence"/>
</dbReference>
<organism evidence="2 3">
    <name type="scientific">Steroidobacter gossypii</name>
    <dbReference type="NCBI Taxonomy" id="2805490"/>
    <lineage>
        <taxon>Bacteria</taxon>
        <taxon>Pseudomonadati</taxon>
        <taxon>Pseudomonadota</taxon>
        <taxon>Gammaproteobacteria</taxon>
        <taxon>Steroidobacterales</taxon>
        <taxon>Steroidobacteraceae</taxon>
        <taxon>Steroidobacter</taxon>
    </lineage>
</organism>
<gene>
    <name evidence="2" type="ORF">JM946_01045</name>
</gene>
<accession>A0ABS1WQP9</accession>
<protein>
    <submittedName>
        <fullName evidence="2">DUF4166 domain-containing protein</fullName>
    </submittedName>
</protein>
<evidence type="ECO:0000313" key="3">
    <source>
        <dbReference type="Proteomes" id="UP000661077"/>
    </source>
</evidence>
<keyword evidence="3" id="KW-1185">Reference proteome</keyword>
<dbReference type="InterPro" id="IPR025311">
    <property type="entry name" value="DUF4166"/>
</dbReference>
<sequence>MSAAPSLYARLLGPDFDRLAPVLQSIHDARSTKLYAGRCDIRGGEGWLARLIARLAGLPVACRDVPVEVTIASDAATESWVRKFGAHRMQSRLKLRNRRLEERLGPIVLAFDLAAEQDRIVWSLNSARLALLPVPLTWLLKCAATEAIHDGRYGFDVSAHVRGIGLIVHYRGWLVSQQGQLA</sequence>
<reference evidence="2 3" key="1">
    <citation type="journal article" date="2021" name="Int. J. Syst. Evol. Microbiol.">
        <title>Steroidobacter gossypii sp. nov., isolated from soil of cotton cropping field.</title>
        <authorList>
            <person name="Huang R."/>
            <person name="Yang S."/>
            <person name="Zhen C."/>
            <person name="Liu W."/>
        </authorList>
    </citation>
    <scope>NUCLEOTIDE SEQUENCE [LARGE SCALE GENOMIC DNA]</scope>
    <source>
        <strain evidence="2 3">S1-65</strain>
    </source>
</reference>
<dbReference type="RefSeq" id="WP_203165286.1">
    <property type="nucleotide sequence ID" value="NZ_JAEVLS010000001.1"/>
</dbReference>
<comment type="caution">
    <text evidence="2">The sequence shown here is derived from an EMBL/GenBank/DDBJ whole genome shotgun (WGS) entry which is preliminary data.</text>
</comment>
<evidence type="ECO:0000259" key="1">
    <source>
        <dbReference type="Pfam" id="PF13761"/>
    </source>
</evidence>
<evidence type="ECO:0000313" key="2">
    <source>
        <dbReference type="EMBL" id="MBM0103304.1"/>
    </source>
</evidence>
<dbReference type="Pfam" id="PF13761">
    <property type="entry name" value="DUF4166"/>
    <property type="match status" value="1"/>
</dbReference>